<evidence type="ECO:0000256" key="1">
    <source>
        <dbReference type="SAM" id="SignalP"/>
    </source>
</evidence>
<feature type="signal peptide" evidence="1">
    <location>
        <begin position="1"/>
        <end position="20"/>
    </location>
</feature>
<reference evidence="3" key="1">
    <citation type="submission" date="2016-10" db="EMBL/GenBank/DDBJ databases">
        <authorList>
            <person name="Varghese N."/>
            <person name="Submissions S."/>
        </authorList>
    </citation>
    <scope>NUCLEOTIDE SEQUENCE [LARGE SCALE GENOMIC DNA]</scope>
    <source>
        <strain evidence="3">DSM 25030</strain>
    </source>
</reference>
<proteinExistence type="predicted"/>
<accession>A0A1H2SGL5</accession>
<dbReference type="AlphaFoldDB" id="A0A1H2SGL5"/>
<dbReference type="PROSITE" id="PS51257">
    <property type="entry name" value="PROKAR_LIPOPROTEIN"/>
    <property type="match status" value="1"/>
</dbReference>
<dbReference type="STRING" id="1073328.SAMN05216294_2438"/>
<dbReference type="Pfam" id="PF14059">
    <property type="entry name" value="DUF4251"/>
    <property type="match status" value="1"/>
</dbReference>
<dbReference type="OrthoDB" id="1448121at2"/>
<evidence type="ECO:0008006" key="4">
    <source>
        <dbReference type="Google" id="ProtNLM"/>
    </source>
</evidence>
<protein>
    <recommendedName>
        <fullName evidence="4">DUF4251 domain-containing protein</fullName>
    </recommendedName>
</protein>
<dbReference type="InterPro" id="IPR025347">
    <property type="entry name" value="DUF4251"/>
</dbReference>
<dbReference type="EMBL" id="FNMY01000001">
    <property type="protein sequence ID" value="SDW30655.1"/>
    <property type="molecule type" value="Genomic_DNA"/>
</dbReference>
<organism evidence="2 3">
    <name type="scientific">Flagellimonas zhangzhouensis</name>
    <dbReference type="NCBI Taxonomy" id="1073328"/>
    <lineage>
        <taxon>Bacteria</taxon>
        <taxon>Pseudomonadati</taxon>
        <taxon>Bacteroidota</taxon>
        <taxon>Flavobacteriia</taxon>
        <taxon>Flavobacteriales</taxon>
        <taxon>Flavobacteriaceae</taxon>
        <taxon>Flagellimonas</taxon>
    </lineage>
</organism>
<keyword evidence="1" id="KW-0732">Signal</keyword>
<keyword evidence="3" id="KW-1185">Reference proteome</keyword>
<feature type="chain" id="PRO_5011598418" description="DUF4251 domain-containing protein" evidence="1">
    <location>
        <begin position="21"/>
        <end position="185"/>
    </location>
</feature>
<dbReference type="RefSeq" id="WP_090296331.1">
    <property type="nucleotide sequence ID" value="NZ_FNKI01000002.1"/>
</dbReference>
<name>A0A1H2SGL5_9FLAO</name>
<dbReference type="Proteomes" id="UP000199592">
    <property type="component" value="Unassembled WGS sequence"/>
</dbReference>
<dbReference type="Gene3D" id="2.40.128.410">
    <property type="match status" value="1"/>
</dbReference>
<evidence type="ECO:0000313" key="2">
    <source>
        <dbReference type="EMBL" id="SDW30655.1"/>
    </source>
</evidence>
<gene>
    <name evidence="2" type="ORF">SAMN04487892_1083</name>
</gene>
<sequence>MRAFFKFGLIGLFLFFSACASTTKTSATPEELAAFEKMVDNQQFEMNATWAQPMATQSLNSIANAGLLPPGSTANRIDITGTGGYLRMWDGKVKADLPFFGERRMGGTYSSDKVGIKFDGEPTDLTFEPAKKGSGYTVKFNISEGAESYQVVANIYPNQSARLMVASSQRTNIWYQGNLSEYTPE</sequence>
<evidence type="ECO:0000313" key="3">
    <source>
        <dbReference type="Proteomes" id="UP000199592"/>
    </source>
</evidence>